<dbReference type="InterPro" id="IPR053793">
    <property type="entry name" value="PB1-like"/>
</dbReference>
<keyword evidence="4" id="KW-1185">Reference proteome</keyword>
<gene>
    <name evidence="3" type="ORF">CHC_T00003772001</name>
</gene>
<dbReference type="KEGG" id="ccp:CHC_T00003772001"/>
<organism evidence="3 4">
    <name type="scientific">Chondrus crispus</name>
    <name type="common">Carrageen Irish moss</name>
    <name type="synonym">Polymorpha crispa</name>
    <dbReference type="NCBI Taxonomy" id="2769"/>
    <lineage>
        <taxon>Eukaryota</taxon>
        <taxon>Rhodophyta</taxon>
        <taxon>Florideophyceae</taxon>
        <taxon>Rhodymeniophycidae</taxon>
        <taxon>Gigartinales</taxon>
        <taxon>Gigartinaceae</taxon>
        <taxon>Chondrus</taxon>
    </lineage>
</organism>
<protein>
    <recommendedName>
        <fullName evidence="2">PB1 domain-containing protein</fullName>
    </recommendedName>
</protein>
<reference evidence="4" key="1">
    <citation type="journal article" date="2013" name="Proc. Natl. Acad. Sci. U.S.A.">
        <title>Genome structure and metabolic features in the red seaweed Chondrus crispus shed light on evolution of the Archaeplastida.</title>
        <authorList>
            <person name="Collen J."/>
            <person name="Porcel B."/>
            <person name="Carre W."/>
            <person name="Ball S.G."/>
            <person name="Chaparro C."/>
            <person name="Tonon T."/>
            <person name="Barbeyron T."/>
            <person name="Michel G."/>
            <person name="Noel B."/>
            <person name="Valentin K."/>
            <person name="Elias M."/>
            <person name="Artiguenave F."/>
            <person name="Arun A."/>
            <person name="Aury J.M."/>
            <person name="Barbosa-Neto J.F."/>
            <person name="Bothwell J.H."/>
            <person name="Bouget F.Y."/>
            <person name="Brillet L."/>
            <person name="Cabello-Hurtado F."/>
            <person name="Capella-Gutierrez S."/>
            <person name="Charrier B."/>
            <person name="Cladiere L."/>
            <person name="Cock J.M."/>
            <person name="Coelho S.M."/>
            <person name="Colleoni C."/>
            <person name="Czjzek M."/>
            <person name="Da Silva C."/>
            <person name="Delage L."/>
            <person name="Denoeud F."/>
            <person name="Deschamps P."/>
            <person name="Dittami S.M."/>
            <person name="Gabaldon T."/>
            <person name="Gachon C.M."/>
            <person name="Groisillier A."/>
            <person name="Herve C."/>
            <person name="Jabbari K."/>
            <person name="Katinka M."/>
            <person name="Kloareg B."/>
            <person name="Kowalczyk N."/>
            <person name="Labadie K."/>
            <person name="Leblanc C."/>
            <person name="Lopez P.J."/>
            <person name="McLachlan D.H."/>
            <person name="Meslet-Cladiere L."/>
            <person name="Moustafa A."/>
            <person name="Nehr Z."/>
            <person name="Nyvall Collen P."/>
            <person name="Panaud O."/>
            <person name="Partensky F."/>
            <person name="Poulain J."/>
            <person name="Rensing S.A."/>
            <person name="Rousvoal S."/>
            <person name="Samson G."/>
            <person name="Symeonidi A."/>
            <person name="Weissenbach J."/>
            <person name="Zambounis A."/>
            <person name="Wincker P."/>
            <person name="Boyen C."/>
        </authorList>
    </citation>
    <scope>NUCLEOTIDE SEQUENCE [LARGE SCALE GENOMIC DNA]</scope>
    <source>
        <strain evidence="4">cv. Stackhouse</strain>
    </source>
</reference>
<name>R7QD18_CHOCR</name>
<evidence type="ECO:0000313" key="3">
    <source>
        <dbReference type="EMBL" id="CDF35668.1"/>
    </source>
</evidence>
<evidence type="ECO:0000256" key="1">
    <source>
        <dbReference type="SAM" id="MobiDB-lite"/>
    </source>
</evidence>
<feature type="region of interest" description="Disordered" evidence="1">
    <location>
        <begin position="77"/>
        <end position="162"/>
    </location>
</feature>
<sequence length="308" mass="34598">MDEEDVAIDVDALSSDSKVIDVDAIESGTVDADAIDVEGESEAITADGFERISEGEPLKSRPFLGRRGYDYSFCTLVGKRPTPDGDESRRGARCNKRQALSGRNGALSDKVGRSAGAGITLPFTPVPERQRTGLRGDKRNSQHKRDGTRDSSRAVMHGSKEALRKVSDSVFEDEEEELGSPCSTNKDWNKKRADARRHLPDIERVGSQSKRSADERADGMSSLYAVKAEYRREIHRLTISRSASFLELRRKMEEVFQLSEKVCLAYRDNEDDYITISTESDMRELFGLADKYSLNPIRVRLVERIEKR</sequence>
<evidence type="ECO:0000259" key="2">
    <source>
        <dbReference type="PROSITE" id="PS51745"/>
    </source>
</evidence>
<dbReference type="GeneID" id="17323210"/>
<feature type="compositionally biased region" description="Basic and acidic residues" evidence="1">
    <location>
        <begin position="81"/>
        <end position="90"/>
    </location>
</feature>
<dbReference type="InterPro" id="IPR000270">
    <property type="entry name" value="PB1_dom"/>
</dbReference>
<dbReference type="CDD" id="cd05992">
    <property type="entry name" value="PB1"/>
    <property type="match status" value="1"/>
</dbReference>
<dbReference type="OrthoDB" id="1740180at2759"/>
<dbReference type="SUPFAM" id="SSF54277">
    <property type="entry name" value="CAD &amp; PB1 domains"/>
    <property type="match status" value="1"/>
</dbReference>
<dbReference type="PROSITE" id="PS51745">
    <property type="entry name" value="PB1"/>
    <property type="match status" value="1"/>
</dbReference>
<dbReference type="SMART" id="SM00666">
    <property type="entry name" value="PB1"/>
    <property type="match status" value="1"/>
</dbReference>
<dbReference type="EMBL" id="HG001739">
    <property type="protein sequence ID" value="CDF35668.1"/>
    <property type="molecule type" value="Genomic_DNA"/>
</dbReference>
<accession>R7QD18</accession>
<evidence type="ECO:0000313" key="4">
    <source>
        <dbReference type="Proteomes" id="UP000012073"/>
    </source>
</evidence>
<feature type="compositionally biased region" description="Basic and acidic residues" evidence="1">
    <location>
        <begin position="128"/>
        <end position="162"/>
    </location>
</feature>
<feature type="domain" description="PB1" evidence="2">
    <location>
        <begin position="223"/>
        <end position="304"/>
    </location>
</feature>
<dbReference type="AlphaFoldDB" id="R7QD18"/>
<dbReference type="RefSeq" id="XP_005715487.1">
    <property type="nucleotide sequence ID" value="XM_005715430.1"/>
</dbReference>
<dbReference type="Proteomes" id="UP000012073">
    <property type="component" value="Unassembled WGS sequence"/>
</dbReference>
<dbReference type="Gene3D" id="3.10.20.90">
    <property type="entry name" value="Phosphatidylinositol 3-kinase Catalytic Subunit, Chain A, domain 1"/>
    <property type="match status" value="1"/>
</dbReference>
<dbReference type="Gramene" id="CDF35668">
    <property type="protein sequence ID" value="CDF35668"/>
    <property type="gene ID" value="CHC_T00003772001"/>
</dbReference>
<dbReference type="Pfam" id="PF00564">
    <property type="entry name" value="PB1"/>
    <property type="match status" value="1"/>
</dbReference>
<proteinExistence type="predicted"/>